<dbReference type="KEGG" id="lsd:EMK97_12495"/>
<dbReference type="RefSeq" id="WP_130602666.1">
    <property type="nucleotide sequence ID" value="NZ_CP034759.1"/>
</dbReference>
<organism evidence="2 3">
    <name type="scientific">Litorilituus sediminis</name>
    <dbReference type="NCBI Taxonomy" id="718192"/>
    <lineage>
        <taxon>Bacteria</taxon>
        <taxon>Pseudomonadati</taxon>
        <taxon>Pseudomonadota</taxon>
        <taxon>Gammaproteobacteria</taxon>
        <taxon>Alteromonadales</taxon>
        <taxon>Colwelliaceae</taxon>
        <taxon>Litorilituus</taxon>
    </lineage>
</organism>
<dbReference type="AlphaFoldDB" id="A0A4P6P879"/>
<keyword evidence="3" id="KW-1185">Reference proteome</keyword>
<dbReference type="SUPFAM" id="SSF48403">
    <property type="entry name" value="Ankyrin repeat"/>
    <property type="match status" value="1"/>
</dbReference>
<evidence type="ECO:0000256" key="1">
    <source>
        <dbReference type="SAM" id="SignalP"/>
    </source>
</evidence>
<dbReference type="OrthoDB" id="6329794at2"/>
<reference evidence="2 3" key="1">
    <citation type="submission" date="2018-12" db="EMBL/GenBank/DDBJ databases">
        <title>Complete genome of Litorilituus sediminis.</title>
        <authorList>
            <person name="Liu A."/>
            <person name="Rong J."/>
        </authorList>
    </citation>
    <scope>NUCLEOTIDE SEQUENCE [LARGE SCALE GENOMIC DNA]</scope>
    <source>
        <strain evidence="2 3">JCM 17549</strain>
    </source>
</reference>
<feature type="chain" id="PRO_5020816760" evidence="1">
    <location>
        <begin position="18"/>
        <end position="327"/>
    </location>
</feature>
<accession>A0A4P6P879</accession>
<dbReference type="Proteomes" id="UP000290244">
    <property type="component" value="Chromosome"/>
</dbReference>
<name>A0A4P6P879_9GAMM</name>
<protein>
    <submittedName>
        <fullName evidence="2">Ankyrin repeat domain-containing protein</fullName>
    </submittedName>
</protein>
<feature type="signal peptide" evidence="1">
    <location>
        <begin position="1"/>
        <end position="17"/>
    </location>
</feature>
<dbReference type="Pfam" id="PF12796">
    <property type="entry name" value="Ank_2"/>
    <property type="match status" value="1"/>
</dbReference>
<dbReference type="EMBL" id="CP034759">
    <property type="protein sequence ID" value="QBG36479.1"/>
    <property type="molecule type" value="Genomic_DNA"/>
</dbReference>
<keyword evidence="1" id="KW-0732">Signal</keyword>
<dbReference type="InterPro" id="IPR036770">
    <property type="entry name" value="Ankyrin_rpt-contain_sf"/>
</dbReference>
<dbReference type="InterPro" id="IPR036922">
    <property type="entry name" value="Rieske_2Fe-2S_sf"/>
</dbReference>
<dbReference type="Gene3D" id="1.25.40.20">
    <property type="entry name" value="Ankyrin repeat-containing domain"/>
    <property type="match status" value="1"/>
</dbReference>
<dbReference type="InterPro" id="IPR002110">
    <property type="entry name" value="Ankyrin_rpt"/>
</dbReference>
<gene>
    <name evidence="2" type="ORF">EMK97_12495</name>
</gene>
<dbReference type="Gene3D" id="2.102.10.10">
    <property type="entry name" value="Rieske [2Fe-2S] iron-sulphur domain"/>
    <property type="match status" value="1"/>
</dbReference>
<proteinExistence type="predicted"/>
<dbReference type="GO" id="GO:0051537">
    <property type="term" value="F:2 iron, 2 sulfur cluster binding"/>
    <property type="evidence" value="ECO:0007669"/>
    <property type="project" value="InterPro"/>
</dbReference>
<sequence length="327" mass="36321">MKKLLLLILIVSFGGQAFEVEDIKINAANLPIGKHIRFEWLSMPTMVLKPSKEQIKSIQRNTNKVTVENLKNSFRSFAKTSGNRKATILYQPTVTAHKNDTLVHSYPIIVLVGINPMRGCALSADYEGNVLIDPCSQTLFSLDGRPITNNGELASVIFIPEYSIEGNQLTIKAPKVDNVIDFSPNILASDLPTKSKLFDAISWDKLDVVKTLIEKDKSLLSSTTSVGCNLVHLASSKSKELLSYLIDKGVSTTKVCNNRYTPIMLSMMVGKHENASFLLNHGAKINAYCENEQCAKSLLDYLEYEQGYSPEYSAELIEKINIGRLTQ</sequence>
<evidence type="ECO:0000313" key="2">
    <source>
        <dbReference type="EMBL" id="QBG36479.1"/>
    </source>
</evidence>
<evidence type="ECO:0000313" key="3">
    <source>
        <dbReference type="Proteomes" id="UP000290244"/>
    </source>
</evidence>
<dbReference type="SMART" id="SM00248">
    <property type="entry name" value="ANK"/>
    <property type="match status" value="3"/>
</dbReference>